<sequence>QSLREAKQLIFSQKLSLVFFLQNFQINCAGISSLENISCENPLQCAGEDFLICSERPFCEDVVVAQNALIQLYRDRVVLNQAKGFQKLCDLNFCERVVHVKSFSAPRFRFQEADYLIISDQVVQFDGQKIQLVKPLFLLGLSECVIFLVKNIFQSLIIVFRSQNGDLTKRIVSVDSLTQEVVFSDEVLLKNAAVFYCTDSQICVNERVFDFNQKFDLVLNGPTNVFSLALLKTKFEVKRNQLKLLYCTSQEKQQIKVFDQQIQFAFEFNFSLILILESKIVKIIDNKTVCEVKIDKISQFQKDREF</sequence>
<feature type="non-terminal residue" evidence="1">
    <location>
        <position position="306"/>
    </location>
</feature>
<gene>
    <name evidence="1" type="ORF">TPC1_31841</name>
</gene>
<evidence type="ECO:0000313" key="1">
    <source>
        <dbReference type="EMBL" id="JAP88664.1"/>
    </source>
</evidence>
<organism evidence="1">
    <name type="scientific">Trepomonas sp. PC1</name>
    <dbReference type="NCBI Taxonomy" id="1076344"/>
    <lineage>
        <taxon>Eukaryota</taxon>
        <taxon>Metamonada</taxon>
        <taxon>Diplomonadida</taxon>
        <taxon>Hexamitidae</taxon>
        <taxon>Hexamitinae</taxon>
        <taxon>Trepomonas</taxon>
    </lineage>
</organism>
<dbReference type="EMBL" id="GDID01007942">
    <property type="protein sequence ID" value="JAP88664.1"/>
    <property type="molecule type" value="Transcribed_RNA"/>
</dbReference>
<accession>A0A146JYS4</accession>
<proteinExistence type="predicted"/>
<reference evidence="1" key="1">
    <citation type="submission" date="2015-07" db="EMBL/GenBank/DDBJ databases">
        <title>Adaptation to a free-living lifestyle via gene acquisitions in the diplomonad Trepomonas sp. PC1.</title>
        <authorList>
            <person name="Xu F."/>
            <person name="Jerlstrom-Hultqvist J."/>
            <person name="Kolisko M."/>
            <person name="Simpson A.G.B."/>
            <person name="Roger A.J."/>
            <person name="Svard S.G."/>
            <person name="Andersson J.O."/>
        </authorList>
    </citation>
    <scope>NUCLEOTIDE SEQUENCE</scope>
    <source>
        <strain evidence="1">PC1</strain>
    </source>
</reference>
<protein>
    <submittedName>
        <fullName evidence="1">Uncharacterized protein</fullName>
    </submittedName>
</protein>
<dbReference type="AlphaFoldDB" id="A0A146JYS4"/>
<name>A0A146JYS4_9EUKA</name>
<feature type="non-terminal residue" evidence="1">
    <location>
        <position position="1"/>
    </location>
</feature>